<evidence type="ECO:0000256" key="10">
    <source>
        <dbReference type="PROSITE-ProRule" id="PRU01360"/>
    </source>
</evidence>
<evidence type="ECO:0000256" key="4">
    <source>
        <dbReference type="ARBA" id="ARBA00022692"/>
    </source>
</evidence>
<dbReference type="EMBL" id="CP010777">
    <property type="protein sequence ID" value="AKQ47136.1"/>
    <property type="molecule type" value="Genomic_DNA"/>
</dbReference>
<dbReference type="Pfam" id="PF07715">
    <property type="entry name" value="Plug"/>
    <property type="match status" value="1"/>
</dbReference>
<proteinExistence type="inferred from homology"/>
<dbReference type="InterPro" id="IPR037066">
    <property type="entry name" value="Plug_dom_sf"/>
</dbReference>
<dbReference type="PATRIC" id="fig|1379910.4.peg.3970"/>
<protein>
    <submittedName>
        <fullName evidence="15">Energy transducer TonB</fullName>
    </submittedName>
</protein>
<dbReference type="GO" id="GO:0044718">
    <property type="term" value="P:siderophore transmembrane transport"/>
    <property type="evidence" value="ECO:0007669"/>
    <property type="project" value="TreeGrafter"/>
</dbReference>
<evidence type="ECO:0000256" key="6">
    <source>
        <dbReference type="ARBA" id="ARBA00023077"/>
    </source>
</evidence>
<dbReference type="SUPFAM" id="SSF56935">
    <property type="entry name" value="Porins"/>
    <property type="match status" value="1"/>
</dbReference>
<evidence type="ECO:0000259" key="14">
    <source>
        <dbReference type="Pfam" id="PF07715"/>
    </source>
</evidence>
<name>A0A0H4W9K7_9BACT</name>
<keyword evidence="16" id="KW-1185">Reference proteome</keyword>
<dbReference type="STRING" id="1379910.TH63_18220"/>
<keyword evidence="2 10" id="KW-0813">Transport</keyword>
<dbReference type="Pfam" id="PF00593">
    <property type="entry name" value="TonB_dep_Rec_b-barrel"/>
    <property type="match status" value="1"/>
</dbReference>
<feature type="signal peptide" evidence="12">
    <location>
        <begin position="1"/>
        <end position="22"/>
    </location>
</feature>
<dbReference type="OrthoDB" id="9795928at2"/>
<sequence length="808" mass="88991">MSFPKYFLLWAALLLNVGNAFSQASNTLSGTITDGQTNAPLIGATIYLTDLKRAASTDLNGHYQLDNLPRGRFLAQVRYVGYITKALPVTINGATTFNLALAPSVVEVRAVVVTGVSSSTEARLNPVATTVVGREQLDRTSSTNVIDAIAKTPGVAQISTGAGISKPVIRGLGFNRIITLNDGIKQEGQQWGDEHGIEIDEYSVDRAEIVKGPGSLMYGSDGIAGVLNFLTPDPIAEGKVIGNLSTNYQTNNNLLGYSAYNAGNLNGFNWAARLSQKVAGNYRNEVDGRVYNSGFRETNANGYVGLNKSWGYSHLAFSTFNQTVGLVEGKRDEEGTFLKLVNRNGEAEEEPVTNDDLKGYGLGIPQQRINHFRVASQNNLVFDRSRLTFNLAWQQNLRREYGNPVDTDEEELAMRLNTVNYDVKYFLSQLAGWEPTIGVNGMVQQNRNEGEEVIIPEYRLWDAGVFAYLKREFGPLHLSGGLRYDYRSVTSDALFLTDEDEFTTDPSAASETKFDAFTSTFSNISGSVGATYSLNERLTVKANLARGFRSPNIAELASNGRHEGTFRYEVGNTDLNPETSLQFDAGLTYDTKHITLGLNGFRNNIQNYIFAQKLTSVLGGDSLSGEADDLAPTFKYVQGDAYVYGGEFIIDIHPHPLDWLHLENSFSWVRSIQKDVPQDMKYLPFTPAPRLSSELRVSFPKAGNNIRNWYAKAELENYFAQNKVYTAFDTETPTPGYSLLNLGIGGNLTNAAGKTRLSVYLIGNNILDKTYQSHLSRLKYAPENPATGRTGVYNMGRNISLKVMVPFG</sequence>
<dbReference type="InterPro" id="IPR039426">
    <property type="entry name" value="TonB-dep_rcpt-like"/>
</dbReference>
<comment type="similarity">
    <text evidence="10 11">Belongs to the TonB-dependent receptor family.</text>
</comment>
<keyword evidence="6 11" id="KW-0798">TonB box</keyword>
<accession>A0A0H4W9K7</accession>
<evidence type="ECO:0000256" key="2">
    <source>
        <dbReference type="ARBA" id="ARBA00022448"/>
    </source>
</evidence>
<evidence type="ECO:0000256" key="3">
    <source>
        <dbReference type="ARBA" id="ARBA00022452"/>
    </source>
</evidence>
<feature type="domain" description="TonB-dependent receptor plug" evidence="14">
    <location>
        <begin position="125"/>
        <end position="226"/>
    </location>
</feature>
<dbReference type="AlphaFoldDB" id="A0A0H4W9K7"/>
<evidence type="ECO:0000256" key="12">
    <source>
        <dbReference type="SAM" id="SignalP"/>
    </source>
</evidence>
<comment type="subcellular location">
    <subcellularLocation>
        <location evidence="1 10">Cell outer membrane</location>
        <topology evidence="1 10">Multi-pass membrane protein</topology>
    </subcellularLocation>
</comment>
<dbReference type="GO" id="GO:0009279">
    <property type="term" value="C:cell outer membrane"/>
    <property type="evidence" value="ECO:0007669"/>
    <property type="project" value="UniProtKB-SubCell"/>
</dbReference>
<reference evidence="15 16" key="1">
    <citation type="submission" date="2015-01" db="EMBL/GenBank/DDBJ databases">
        <title>Rufibacter sp./DG31D/ whole genome sequencing.</title>
        <authorList>
            <person name="Kim M.K."/>
            <person name="Srinivasan S."/>
            <person name="Lee J.-J."/>
        </authorList>
    </citation>
    <scope>NUCLEOTIDE SEQUENCE [LARGE SCALE GENOMIC DNA]</scope>
    <source>
        <strain evidence="15 16">DG31D</strain>
    </source>
</reference>
<dbReference type="Proteomes" id="UP000036458">
    <property type="component" value="Chromosome"/>
</dbReference>
<dbReference type="RefSeq" id="WP_048922205.1">
    <property type="nucleotide sequence ID" value="NZ_CP010777.1"/>
</dbReference>
<feature type="domain" description="TonB-dependent receptor-like beta-barrel" evidence="13">
    <location>
        <begin position="245"/>
        <end position="765"/>
    </location>
</feature>
<evidence type="ECO:0000313" key="15">
    <source>
        <dbReference type="EMBL" id="AKQ47136.1"/>
    </source>
</evidence>
<keyword evidence="8" id="KW-0675">Receptor</keyword>
<dbReference type="InterPro" id="IPR036942">
    <property type="entry name" value="Beta-barrel_TonB_sf"/>
</dbReference>
<dbReference type="SUPFAM" id="SSF49464">
    <property type="entry name" value="Carboxypeptidase regulatory domain-like"/>
    <property type="match status" value="1"/>
</dbReference>
<keyword evidence="9 10" id="KW-0998">Cell outer membrane</keyword>
<evidence type="ECO:0000256" key="9">
    <source>
        <dbReference type="ARBA" id="ARBA00023237"/>
    </source>
</evidence>
<dbReference type="InterPro" id="IPR012910">
    <property type="entry name" value="Plug_dom"/>
</dbReference>
<keyword evidence="5 12" id="KW-0732">Signal</keyword>
<evidence type="ECO:0000256" key="5">
    <source>
        <dbReference type="ARBA" id="ARBA00022729"/>
    </source>
</evidence>
<evidence type="ECO:0000313" key="16">
    <source>
        <dbReference type="Proteomes" id="UP000036458"/>
    </source>
</evidence>
<evidence type="ECO:0000256" key="8">
    <source>
        <dbReference type="ARBA" id="ARBA00023170"/>
    </source>
</evidence>
<keyword evidence="3 10" id="KW-1134">Transmembrane beta strand</keyword>
<dbReference type="InterPro" id="IPR000531">
    <property type="entry name" value="Beta-barrel_TonB"/>
</dbReference>
<organism evidence="15 16">
    <name type="scientific">Rufibacter radiotolerans</name>
    <dbReference type="NCBI Taxonomy" id="1379910"/>
    <lineage>
        <taxon>Bacteria</taxon>
        <taxon>Pseudomonadati</taxon>
        <taxon>Bacteroidota</taxon>
        <taxon>Cytophagia</taxon>
        <taxon>Cytophagales</taxon>
        <taxon>Hymenobacteraceae</taxon>
        <taxon>Rufibacter</taxon>
    </lineage>
</organism>
<dbReference type="Pfam" id="PF13715">
    <property type="entry name" value="CarbopepD_reg_2"/>
    <property type="match status" value="1"/>
</dbReference>
<dbReference type="KEGG" id="ruf:TH63_18220"/>
<evidence type="ECO:0000256" key="7">
    <source>
        <dbReference type="ARBA" id="ARBA00023136"/>
    </source>
</evidence>
<dbReference type="Gene3D" id="2.40.170.20">
    <property type="entry name" value="TonB-dependent receptor, beta-barrel domain"/>
    <property type="match status" value="1"/>
</dbReference>
<dbReference type="InterPro" id="IPR008969">
    <property type="entry name" value="CarboxyPept-like_regulatory"/>
</dbReference>
<dbReference type="PROSITE" id="PS52016">
    <property type="entry name" value="TONB_DEPENDENT_REC_3"/>
    <property type="match status" value="1"/>
</dbReference>
<dbReference type="Gene3D" id="2.170.130.10">
    <property type="entry name" value="TonB-dependent receptor, plug domain"/>
    <property type="match status" value="1"/>
</dbReference>
<evidence type="ECO:0000256" key="11">
    <source>
        <dbReference type="RuleBase" id="RU003357"/>
    </source>
</evidence>
<dbReference type="Gene3D" id="2.60.40.1120">
    <property type="entry name" value="Carboxypeptidase-like, regulatory domain"/>
    <property type="match status" value="1"/>
</dbReference>
<evidence type="ECO:0000256" key="1">
    <source>
        <dbReference type="ARBA" id="ARBA00004571"/>
    </source>
</evidence>
<gene>
    <name evidence="15" type="ORF">TH63_18220</name>
</gene>
<dbReference type="PANTHER" id="PTHR30069:SF29">
    <property type="entry name" value="HEMOGLOBIN AND HEMOGLOBIN-HAPTOGLOBIN-BINDING PROTEIN 1-RELATED"/>
    <property type="match status" value="1"/>
</dbReference>
<dbReference type="PANTHER" id="PTHR30069">
    <property type="entry name" value="TONB-DEPENDENT OUTER MEMBRANE RECEPTOR"/>
    <property type="match status" value="1"/>
</dbReference>
<keyword evidence="7 10" id="KW-0472">Membrane</keyword>
<keyword evidence="4 10" id="KW-0812">Transmembrane</keyword>
<feature type="chain" id="PRO_5005211592" evidence="12">
    <location>
        <begin position="23"/>
        <end position="808"/>
    </location>
</feature>
<evidence type="ECO:0000259" key="13">
    <source>
        <dbReference type="Pfam" id="PF00593"/>
    </source>
</evidence>
<dbReference type="GO" id="GO:0015344">
    <property type="term" value="F:siderophore uptake transmembrane transporter activity"/>
    <property type="evidence" value="ECO:0007669"/>
    <property type="project" value="TreeGrafter"/>
</dbReference>